<feature type="chain" id="PRO_5038778620" evidence="1">
    <location>
        <begin position="22"/>
        <end position="1136"/>
    </location>
</feature>
<evidence type="ECO:0000313" key="2">
    <source>
        <dbReference type="EMBL" id="HIZ09298.1"/>
    </source>
</evidence>
<evidence type="ECO:0000256" key="1">
    <source>
        <dbReference type="SAM" id="SignalP"/>
    </source>
</evidence>
<dbReference type="AlphaFoldDB" id="A0A9D2II77"/>
<dbReference type="Proteomes" id="UP000824025">
    <property type="component" value="Unassembled WGS sequence"/>
</dbReference>
<dbReference type="SUPFAM" id="SSF49785">
    <property type="entry name" value="Galactose-binding domain-like"/>
    <property type="match status" value="1"/>
</dbReference>
<organism evidence="2 3">
    <name type="scientific">Candidatus Borkfalkia avicola</name>
    <dbReference type="NCBI Taxonomy" id="2838503"/>
    <lineage>
        <taxon>Bacteria</taxon>
        <taxon>Bacillati</taxon>
        <taxon>Bacillota</taxon>
        <taxon>Clostridia</taxon>
        <taxon>Christensenellales</taxon>
        <taxon>Christensenellaceae</taxon>
        <taxon>Candidatus Borkfalkia</taxon>
    </lineage>
</organism>
<name>A0A9D2II77_9FIRM</name>
<dbReference type="PROSITE" id="PS51257">
    <property type="entry name" value="PROKAR_LIPOPROTEIN"/>
    <property type="match status" value="1"/>
</dbReference>
<accession>A0A9D2II77</accession>
<dbReference type="InterPro" id="IPR008964">
    <property type="entry name" value="Invasin/intimin_cell_adhesion"/>
</dbReference>
<reference evidence="2" key="1">
    <citation type="journal article" date="2021" name="PeerJ">
        <title>Extensive microbial diversity within the chicken gut microbiome revealed by metagenomics and culture.</title>
        <authorList>
            <person name="Gilroy R."/>
            <person name="Ravi A."/>
            <person name="Getino M."/>
            <person name="Pursley I."/>
            <person name="Horton D.L."/>
            <person name="Alikhan N.F."/>
            <person name="Baker D."/>
            <person name="Gharbi K."/>
            <person name="Hall N."/>
            <person name="Watson M."/>
            <person name="Adriaenssens E.M."/>
            <person name="Foster-Nyarko E."/>
            <person name="Jarju S."/>
            <person name="Secka A."/>
            <person name="Antonio M."/>
            <person name="Oren A."/>
            <person name="Chaudhuri R.R."/>
            <person name="La Ragione R."/>
            <person name="Hildebrand F."/>
            <person name="Pallen M.J."/>
        </authorList>
    </citation>
    <scope>NUCLEOTIDE SEQUENCE</scope>
    <source>
        <strain evidence="2">CHK192-19661</strain>
    </source>
</reference>
<comment type="caution">
    <text evidence="2">The sequence shown here is derived from an EMBL/GenBank/DDBJ whole genome shotgun (WGS) entry which is preliminary data.</text>
</comment>
<proteinExistence type="predicted"/>
<sequence length="1136" mass="124180">MKRSWFIAALLAVCIAAFTLAAVGCGGSAEPLALGETEVTLDRYEERVVEVTQGDASAVTWTSADEAVVTVEAGNLIAQGVGQTTVTASDGNTEATVNVTVRDSGVRPVIAAEDAYTGYIGIAAELSPGIRYNGQSVQTDAQFTVTVEDPSVAEVSGTAVTGKAVGNTVLHFSVEYKGLTLTDTAQLTVREASFVDLGQDEVEIYAAESDMAPTSYEIAASVTYNGVAVASPSFIYEVVSGTEYVSLQGNVVSAVAEGIAEVEVAYAGDPDISAVLTVNVLPNYDPEHFVYNGIYDVTLEEYDGEVGGRTGVTVYNSGTIANEGTASSQAWEHHLDVSFANGQNAVEIYQRGYKYLAYDLYYTGTARIYIGMGTTAEWAPVNEYVHREWFRIINDGKITNRFVQNEWITVVYDLDALIQNDFNAYTSFFFCVENSDQTAYFDNVRYYLDDNFLPEEQPLTYTQENGYLQAEEREFVLVAQADESLYAPYAEEVDGRTGVYRYQGAGSFWDSRLGVLSSMASSVLSGINTLNSRGEYLTFDIYADTLTELYISLNGADTEMHITPGANIVGVAAFEGINIIEGDKQSPVLKTGVWQTVSIAYGDLIDPSAWSTQMLIAVGSTNDVVYIDNVRFYEDDSFIPEEYLEVESDPFEALVSYDESSVTLAAVEGGFGGITENVYSYTNASNWYGGRLQFYNHTEYAGKYVTFKLYLQEGSTFVINWDYAYYGRENRAYPDFVKVYDAELQQVNTRSGGFSLPQNEWLTFVLDFSEQTINSDGGFYISSNVESDSMTDYITLPLVSDTDPTPAGVTELLDVTVMESKATLSSVKEGEFAGSILYTSTGSYYDGAIQFTDAESNTGSYVAAGYQFIVFDIYLSDVDSLHVCNWITAGGNENHLEGDFTSSSSASPAIALIYDADGEAANISRGAWYHVVIPTPYTATPDWFYIYVGIVGTEDSPAEAYIRNVEFRMSDPYVKDTSNIATLLTYDDGGALLESVGTYAGQDGVYRYTNLSNWYSGRLRFVNPTQHLGKYVSFKFRLEQAGSLAMQIQYDMYGGRGSAVFPDFVKFYVDGEETDVSGDFTQNVWYTVVIDLTGGNTGIDAGSGDDGLYFTTNVESQSVDYIADLVISDTDPMAAQ</sequence>
<feature type="signal peptide" evidence="1">
    <location>
        <begin position="1"/>
        <end position="21"/>
    </location>
</feature>
<gene>
    <name evidence="2" type="ORF">H9726_02300</name>
</gene>
<dbReference type="SUPFAM" id="SSF49373">
    <property type="entry name" value="Invasin/intimin cell-adhesion fragments"/>
    <property type="match status" value="1"/>
</dbReference>
<dbReference type="Gene3D" id="2.60.40.1080">
    <property type="match status" value="1"/>
</dbReference>
<evidence type="ECO:0000313" key="3">
    <source>
        <dbReference type="Proteomes" id="UP000824025"/>
    </source>
</evidence>
<dbReference type="EMBL" id="DXCF01000012">
    <property type="protein sequence ID" value="HIZ09298.1"/>
    <property type="molecule type" value="Genomic_DNA"/>
</dbReference>
<reference evidence="2" key="2">
    <citation type="submission" date="2021-04" db="EMBL/GenBank/DDBJ databases">
        <authorList>
            <person name="Gilroy R."/>
        </authorList>
    </citation>
    <scope>NUCLEOTIDE SEQUENCE</scope>
    <source>
        <strain evidence="2">CHK192-19661</strain>
    </source>
</reference>
<protein>
    <submittedName>
        <fullName evidence="2">Ig-like domain-containing protein</fullName>
    </submittedName>
</protein>
<keyword evidence="1" id="KW-0732">Signal</keyword>
<dbReference type="InterPro" id="IPR008979">
    <property type="entry name" value="Galactose-bd-like_sf"/>
</dbReference>